<reference evidence="9" key="1">
    <citation type="submission" date="2019-08" db="EMBL/GenBank/DDBJ databases">
        <authorList>
            <person name="Kucharzyk K."/>
            <person name="Murdoch R.W."/>
            <person name="Higgins S."/>
            <person name="Loffler F."/>
        </authorList>
    </citation>
    <scope>NUCLEOTIDE SEQUENCE</scope>
</reference>
<evidence type="ECO:0000256" key="6">
    <source>
        <dbReference type="ARBA" id="ARBA00023136"/>
    </source>
</evidence>
<evidence type="ECO:0000256" key="7">
    <source>
        <dbReference type="SAM" id="Phobius"/>
    </source>
</evidence>
<dbReference type="InterPro" id="IPR000515">
    <property type="entry name" value="MetI-like"/>
</dbReference>
<gene>
    <name evidence="9" type="primary">lacF_21</name>
    <name evidence="9" type="ORF">SDC9_55889</name>
</gene>
<name>A0A644X198_9ZZZZ</name>
<sequence length="289" mass="32089">MKHSEGRAAFLFLLPNIVGFLLFSMIPTVASFGISFLDWGLLNSPSFVGLANYIELMTDDVFWLALKNTAYYSFIKVPLNLILSLLLAVLLNKQLHGRNFFRSIAFLPSVCSSVAVALIWSPLLESSENGLINHMLSLVGIDVIPFLVSPVWAMPSVILVGLWKELGYFMVIFLAGLQGISRSYYEAASIDGANSSAVFFRITIPLISPTTFFALTTSLIGSFQIFDLTSVLTKGGPANATNTLVMYIYQNGFQFFRMGYASSLSLILFFTIFVITLVQNHYSDKWVFN</sequence>
<keyword evidence="6 7" id="KW-0472">Membrane</keyword>
<dbReference type="PANTHER" id="PTHR30193:SF41">
    <property type="entry name" value="DIACETYLCHITOBIOSE UPTAKE SYSTEM PERMEASE PROTEIN NGCF"/>
    <property type="match status" value="1"/>
</dbReference>
<proteinExistence type="predicted"/>
<evidence type="ECO:0000313" key="9">
    <source>
        <dbReference type="EMBL" id="MPM09568.1"/>
    </source>
</evidence>
<feature type="domain" description="ABC transmembrane type-1" evidence="8">
    <location>
        <begin position="66"/>
        <end position="279"/>
    </location>
</feature>
<keyword evidence="2" id="KW-0813">Transport</keyword>
<dbReference type="Gene3D" id="1.10.3720.10">
    <property type="entry name" value="MetI-like"/>
    <property type="match status" value="1"/>
</dbReference>
<evidence type="ECO:0000256" key="3">
    <source>
        <dbReference type="ARBA" id="ARBA00022475"/>
    </source>
</evidence>
<evidence type="ECO:0000259" key="8">
    <source>
        <dbReference type="PROSITE" id="PS50928"/>
    </source>
</evidence>
<organism evidence="9">
    <name type="scientific">bioreactor metagenome</name>
    <dbReference type="NCBI Taxonomy" id="1076179"/>
    <lineage>
        <taxon>unclassified sequences</taxon>
        <taxon>metagenomes</taxon>
        <taxon>ecological metagenomes</taxon>
    </lineage>
</organism>
<feature type="transmembrane region" description="Helical" evidence="7">
    <location>
        <begin position="70"/>
        <end position="91"/>
    </location>
</feature>
<keyword evidence="4 7" id="KW-0812">Transmembrane</keyword>
<dbReference type="EMBL" id="VSSQ01001585">
    <property type="protein sequence ID" value="MPM09568.1"/>
    <property type="molecule type" value="Genomic_DNA"/>
</dbReference>
<accession>A0A644X198</accession>
<dbReference type="GO" id="GO:0055085">
    <property type="term" value="P:transmembrane transport"/>
    <property type="evidence" value="ECO:0007669"/>
    <property type="project" value="InterPro"/>
</dbReference>
<feature type="transmembrane region" description="Helical" evidence="7">
    <location>
        <begin position="258"/>
        <end position="278"/>
    </location>
</feature>
<dbReference type="InterPro" id="IPR051393">
    <property type="entry name" value="ABC_transporter_permease"/>
</dbReference>
<comment type="subcellular location">
    <subcellularLocation>
        <location evidence="1">Cell membrane</location>
        <topology evidence="1">Multi-pass membrane protein</topology>
    </subcellularLocation>
</comment>
<dbReference type="PROSITE" id="PS50928">
    <property type="entry name" value="ABC_TM1"/>
    <property type="match status" value="1"/>
</dbReference>
<dbReference type="InterPro" id="IPR035906">
    <property type="entry name" value="MetI-like_sf"/>
</dbReference>
<evidence type="ECO:0000256" key="1">
    <source>
        <dbReference type="ARBA" id="ARBA00004651"/>
    </source>
</evidence>
<dbReference type="AlphaFoldDB" id="A0A644X198"/>
<protein>
    <submittedName>
        <fullName evidence="9">Lactose transport system permease protein LacF</fullName>
    </submittedName>
</protein>
<feature type="transmembrane region" description="Helical" evidence="7">
    <location>
        <begin position="135"/>
        <end position="154"/>
    </location>
</feature>
<keyword evidence="3" id="KW-1003">Cell membrane</keyword>
<dbReference type="SUPFAM" id="SSF161098">
    <property type="entry name" value="MetI-like"/>
    <property type="match status" value="1"/>
</dbReference>
<evidence type="ECO:0000256" key="2">
    <source>
        <dbReference type="ARBA" id="ARBA00022448"/>
    </source>
</evidence>
<evidence type="ECO:0000256" key="5">
    <source>
        <dbReference type="ARBA" id="ARBA00022989"/>
    </source>
</evidence>
<feature type="transmembrane region" description="Helical" evidence="7">
    <location>
        <begin position="197"/>
        <end position="220"/>
    </location>
</feature>
<comment type="caution">
    <text evidence="9">The sequence shown here is derived from an EMBL/GenBank/DDBJ whole genome shotgun (WGS) entry which is preliminary data.</text>
</comment>
<feature type="transmembrane region" description="Helical" evidence="7">
    <location>
        <begin position="12"/>
        <end position="37"/>
    </location>
</feature>
<dbReference type="CDD" id="cd06261">
    <property type="entry name" value="TM_PBP2"/>
    <property type="match status" value="1"/>
</dbReference>
<keyword evidence="5 7" id="KW-1133">Transmembrane helix</keyword>
<evidence type="ECO:0000256" key="4">
    <source>
        <dbReference type="ARBA" id="ARBA00022692"/>
    </source>
</evidence>
<dbReference type="Pfam" id="PF00528">
    <property type="entry name" value="BPD_transp_1"/>
    <property type="match status" value="1"/>
</dbReference>
<dbReference type="GO" id="GO:0005886">
    <property type="term" value="C:plasma membrane"/>
    <property type="evidence" value="ECO:0007669"/>
    <property type="project" value="UniProtKB-SubCell"/>
</dbReference>
<feature type="transmembrane region" description="Helical" evidence="7">
    <location>
        <begin position="103"/>
        <end position="123"/>
    </location>
</feature>
<dbReference type="PANTHER" id="PTHR30193">
    <property type="entry name" value="ABC TRANSPORTER PERMEASE PROTEIN"/>
    <property type="match status" value="1"/>
</dbReference>